<proteinExistence type="predicted"/>
<accession>A0A1Q6R6V1</accession>
<dbReference type="EMBL" id="MNTG01000025">
    <property type="protein sequence ID" value="OLA38092.1"/>
    <property type="molecule type" value="Genomic_DNA"/>
</dbReference>
<dbReference type="PANTHER" id="PTHR40396">
    <property type="entry name" value="ATPASE-LIKE PROTEIN"/>
    <property type="match status" value="1"/>
</dbReference>
<protein>
    <submittedName>
        <fullName evidence="2">Abortive phage infection protein</fullName>
    </submittedName>
</protein>
<dbReference type="InterPro" id="IPR003959">
    <property type="entry name" value="ATPase_AAA_core"/>
</dbReference>
<reference evidence="2 3" key="1">
    <citation type="journal article" date="2016" name="Nat. Biotechnol.">
        <title>Measurement of bacterial replication rates in microbial communities.</title>
        <authorList>
            <person name="Brown C.T."/>
            <person name="Olm M.R."/>
            <person name="Thomas B.C."/>
            <person name="Banfield J.F."/>
        </authorList>
    </citation>
    <scope>NUCLEOTIDE SEQUENCE [LARGE SCALE GENOMIC DNA]</scope>
    <source>
        <strain evidence="2">46_33</strain>
    </source>
</reference>
<dbReference type="Proteomes" id="UP000186777">
    <property type="component" value="Unassembled WGS sequence"/>
</dbReference>
<dbReference type="GO" id="GO:0016887">
    <property type="term" value="F:ATP hydrolysis activity"/>
    <property type="evidence" value="ECO:0007669"/>
    <property type="project" value="InterPro"/>
</dbReference>
<dbReference type="RefSeq" id="WP_303679643.1">
    <property type="nucleotide sequence ID" value="NZ_MNTG01000025.1"/>
</dbReference>
<evidence type="ECO:0000313" key="2">
    <source>
        <dbReference type="EMBL" id="OLA38092.1"/>
    </source>
</evidence>
<gene>
    <name evidence="2" type="ORF">BHW43_04380</name>
</gene>
<organism evidence="2 3">
    <name type="scientific">Phascolarctobacterium succinatutens</name>
    <dbReference type="NCBI Taxonomy" id="626940"/>
    <lineage>
        <taxon>Bacteria</taxon>
        <taxon>Bacillati</taxon>
        <taxon>Bacillota</taxon>
        <taxon>Negativicutes</taxon>
        <taxon>Acidaminococcales</taxon>
        <taxon>Acidaminococcaceae</taxon>
        <taxon>Phascolarctobacterium</taxon>
    </lineage>
</organism>
<evidence type="ECO:0000259" key="1">
    <source>
        <dbReference type="Pfam" id="PF13304"/>
    </source>
</evidence>
<feature type="domain" description="ATPase AAA-type core" evidence="1">
    <location>
        <begin position="46"/>
        <end position="344"/>
    </location>
</feature>
<comment type="caution">
    <text evidence="2">The sequence shown here is derived from an EMBL/GenBank/DDBJ whole genome shotgun (WGS) entry which is preliminary data.</text>
</comment>
<sequence length="403" mass="45745">MLIQFSVENYLSIKKEIVLSMLASKDNEHEEALIEDKGKRYLKSSVIYGANASGKSNVLNAFWFMVNYVLTSHEKQLHKSIERIPFKFDKLTPSQPTRFEVIFITQGIRYTYGFAVTDKEVVEEYLYYYPNGRQALIFERNNCSEYRFTSDIEEQTVLKERTSANKLYLSVASNWSYSKVIPVLEWFASCQIITKNSVADAYGINAEQLKDSDYRSAIASMLKVADFGIQSLQVRDVDPLLKLSKGAISYLNVETVHTVQDDAGETNTYVLNMAEESDGTNSYFKLIGVIKKALEQGTLLVADEIDAHLHPLLTKNLVMLFNNSDTNPNGAQLIFTSHNTNLLDLDILRRDQIWFTEKDNLTAATDLFSLYDFSIRKDAKVEKGYLLGRYGAIPFIHGGLLNG</sequence>
<dbReference type="InterPro" id="IPR027417">
    <property type="entry name" value="P-loop_NTPase"/>
</dbReference>
<dbReference type="Gene3D" id="3.40.50.300">
    <property type="entry name" value="P-loop containing nucleotide triphosphate hydrolases"/>
    <property type="match status" value="1"/>
</dbReference>
<dbReference type="SUPFAM" id="SSF52540">
    <property type="entry name" value="P-loop containing nucleoside triphosphate hydrolases"/>
    <property type="match status" value="1"/>
</dbReference>
<dbReference type="PANTHER" id="PTHR40396:SF1">
    <property type="entry name" value="ATPASE AAA-TYPE CORE DOMAIN-CONTAINING PROTEIN"/>
    <property type="match status" value="1"/>
</dbReference>
<evidence type="ECO:0000313" key="3">
    <source>
        <dbReference type="Proteomes" id="UP000186777"/>
    </source>
</evidence>
<dbReference type="AlphaFoldDB" id="A0A1Q6R6V1"/>
<dbReference type="GO" id="GO:0005524">
    <property type="term" value="F:ATP binding"/>
    <property type="evidence" value="ECO:0007669"/>
    <property type="project" value="InterPro"/>
</dbReference>
<dbReference type="Pfam" id="PF13304">
    <property type="entry name" value="AAA_21"/>
    <property type="match status" value="1"/>
</dbReference>
<dbReference type="STRING" id="626940.BHW43_04380"/>
<name>A0A1Q6R6V1_9FIRM</name>